<dbReference type="OrthoDB" id="431715at2759"/>
<evidence type="ECO:0000256" key="4">
    <source>
        <dbReference type="SAM" id="MobiDB-lite"/>
    </source>
</evidence>
<dbReference type="PANTHER" id="PTHR19857:SF8">
    <property type="entry name" value="ANGIO-ASSOCIATED MIGRATORY CELL PROTEIN"/>
    <property type="match status" value="1"/>
</dbReference>
<keyword evidence="2" id="KW-0677">Repeat</keyword>
<dbReference type="InterPro" id="IPR001680">
    <property type="entry name" value="WD40_rpt"/>
</dbReference>
<organism evidence="5 6">
    <name type="scientific">Triparma strigata</name>
    <dbReference type="NCBI Taxonomy" id="1606541"/>
    <lineage>
        <taxon>Eukaryota</taxon>
        <taxon>Sar</taxon>
        <taxon>Stramenopiles</taxon>
        <taxon>Ochrophyta</taxon>
        <taxon>Bolidophyceae</taxon>
        <taxon>Parmales</taxon>
        <taxon>Triparmaceae</taxon>
        <taxon>Triparma</taxon>
    </lineage>
</organism>
<dbReference type="Gene3D" id="2.130.10.10">
    <property type="entry name" value="YVTN repeat-like/Quinoprotein amine dehydrogenase"/>
    <property type="match status" value="2"/>
</dbReference>
<proteinExistence type="predicted"/>
<dbReference type="Proteomes" id="UP001165085">
    <property type="component" value="Unassembled WGS sequence"/>
</dbReference>
<dbReference type="AlphaFoldDB" id="A0A9W7EAL6"/>
<evidence type="ECO:0000256" key="2">
    <source>
        <dbReference type="ARBA" id="ARBA00022737"/>
    </source>
</evidence>
<feature type="compositionally biased region" description="Basic and acidic residues" evidence="4">
    <location>
        <begin position="575"/>
        <end position="585"/>
    </location>
</feature>
<feature type="region of interest" description="Disordered" evidence="4">
    <location>
        <begin position="573"/>
        <end position="593"/>
    </location>
</feature>
<evidence type="ECO:0000313" key="6">
    <source>
        <dbReference type="Proteomes" id="UP001165085"/>
    </source>
</evidence>
<keyword evidence="6" id="KW-1185">Reference proteome</keyword>
<dbReference type="InterPro" id="IPR036322">
    <property type="entry name" value="WD40_repeat_dom_sf"/>
</dbReference>
<name>A0A9W7EAL6_9STRA</name>
<dbReference type="PROSITE" id="PS50082">
    <property type="entry name" value="WD_REPEATS_2"/>
    <property type="match status" value="1"/>
</dbReference>
<dbReference type="PROSITE" id="PS50294">
    <property type="entry name" value="WD_REPEATS_REGION"/>
    <property type="match status" value="1"/>
</dbReference>
<feature type="region of interest" description="Disordered" evidence="4">
    <location>
        <begin position="226"/>
        <end position="247"/>
    </location>
</feature>
<evidence type="ECO:0000256" key="3">
    <source>
        <dbReference type="PROSITE-ProRule" id="PRU00221"/>
    </source>
</evidence>
<evidence type="ECO:0000256" key="1">
    <source>
        <dbReference type="ARBA" id="ARBA00022574"/>
    </source>
</evidence>
<dbReference type="InterPro" id="IPR015943">
    <property type="entry name" value="WD40/YVTN_repeat-like_dom_sf"/>
</dbReference>
<evidence type="ECO:0000313" key="5">
    <source>
        <dbReference type="EMBL" id="GMH71105.1"/>
    </source>
</evidence>
<reference evidence="6" key="1">
    <citation type="journal article" date="2023" name="Commun. Biol.">
        <title>Genome analysis of Parmales, the sister group of diatoms, reveals the evolutionary specialization of diatoms from phago-mixotrophs to photoautotrophs.</title>
        <authorList>
            <person name="Ban H."/>
            <person name="Sato S."/>
            <person name="Yoshikawa S."/>
            <person name="Yamada K."/>
            <person name="Nakamura Y."/>
            <person name="Ichinomiya M."/>
            <person name="Sato N."/>
            <person name="Blanc-Mathieu R."/>
            <person name="Endo H."/>
            <person name="Kuwata A."/>
            <person name="Ogata H."/>
        </authorList>
    </citation>
    <scope>NUCLEOTIDE SEQUENCE [LARGE SCALE GENOMIC DNA]</scope>
    <source>
        <strain evidence="6">NIES 3701</strain>
    </source>
</reference>
<accession>A0A9W7EAL6</accession>
<dbReference type="SUPFAM" id="SSF50978">
    <property type="entry name" value="WD40 repeat-like"/>
    <property type="match status" value="1"/>
</dbReference>
<gene>
    <name evidence="5" type="ORF">TrST_g11322</name>
</gene>
<dbReference type="PANTHER" id="PTHR19857">
    <property type="entry name" value="MITOCHONDRIAL DIVISION PROTEIN 1-RELATED"/>
    <property type="match status" value="1"/>
</dbReference>
<dbReference type="SMART" id="SM00320">
    <property type="entry name" value="WD40"/>
    <property type="match status" value="3"/>
</dbReference>
<comment type="caution">
    <text evidence="5">The sequence shown here is derived from an EMBL/GenBank/DDBJ whole genome shotgun (WGS) entry which is preliminary data.</text>
</comment>
<dbReference type="InterPro" id="IPR051179">
    <property type="entry name" value="WD_repeat_multifunction"/>
</dbReference>
<feature type="repeat" description="WD" evidence="3">
    <location>
        <begin position="178"/>
        <end position="209"/>
    </location>
</feature>
<feature type="region of interest" description="Disordered" evidence="4">
    <location>
        <begin position="1"/>
        <end position="27"/>
    </location>
</feature>
<sequence>MSDLEISAEDDKASPMKMSGSSSGLHNPAEYLARRSKLLTSLRSLAPVSARFGSAETELESTSSYASRRRDLLTKKFNTYANHADTVLIKQQARAALRRAVKAENDLIRREELIVTNKLAEKDFEGELFVKLKSTIHLSSGITSMSLLSRSSDLCCVCTGKKIVLVNLHVGKVITTVEDAHNDSIIGAAFSSRNNILVTISLDKTARVWIVSDKLLSSISADKKKGKGKEKEKEKGKGKGKGKSGAGGGDDNLTLCSLIPFKGLPTIILFPPATSDIGSGSVDESVFCVIENAEGKSFLHAVEAMRGRVIKSVDVSKSLTGSSISSSIMSLKAKKVTVKSACFNLAGSKIYMSLSNAVLISTSFSIGVSQDEAGILGKVAKVKGNSMVKGILKGGIKTKDTVKKFIKKRNSSGGGKADGFEDDEEDDEVKLPSFSSIRYRTYDTKLRNPTIVGMSETSLNIGTLKNSNGLAGAGRGAGENIVLEDKVNPFLPMAERGVSCFALSEKVDNLIVTGNKSGAISFIDPHGGEEVVLCKVEGMHGGEVRCVGWSYDWGTVVSGDVEGDLCVWEVGREEEDGKGKEEEGLMRGWNNPK</sequence>
<keyword evidence="1 3" id="KW-0853">WD repeat</keyword>
<protein>
    <submittedName>
        <fullName evidence="5">Uncharacterized protein</fullName>
    </submittedName>
</protein>
<dbReference type="EMBL" id="BRXY01000145">
    <property type="protein sequence ID" value="GMH71105.1"/>
    <property type="molecule type" value="Genomic_DNA"/>
</dbReference>